<evidence type="ECO:0000313" key="2">
    <source>
        <dbReference type="Proteomes" id="UP000593565"/>
    </source>
</evidence>
<dbReference type="EMBL" id="JAAGNN010000013">
    <property type="protein sequence ID" value="KAF4081635.1"/>
    <property type="molecule type" value="Genomic_DNA"/>
</dbReference>
<accession>A0A7J6AFB8</accession>
<reference evidence="1 2" key="1">
    <citation type="submission" date="2020-02" db="EMBL/GenBank/DDBJ databases">
        <title>A chromosome-scale genome assembly of the black bullhead catfish (Ameiurus melas).</title>
        <authorList>
            <person name="Wen M."/>
            <person name="Zham M."/>
            <person name="Cabau C."/>
            <person name="Klopp C."/>
            <person name="Donnadieu C."/>
            <person name="Roques C."/>
            <person name="Bouchez O."/>
            <person name="Lampietro C."/>
            <person name="Jouanno E."/>
            <person name="Herpin A."/>
            <person name="Louis A."/>
            <person name="Berthelot C."/>
            <person name="Parey E."/>
            <person name="Roest-Crollius H."/>
            <person name="Braasch I."/>
            <person name="Postlethwait J."/>
            <person name="Robinson-Rechavi M."/>
            <person name="Echchiki A."/>
            <person name="Begum T."/>
            <person name="Montfort J."/>
            <person name="Schartl M."/>
            <person name="Bobe J."/>
            <person name="Guiguen Y."/>
        </authorList>
    </citation>
    <scope>NUCLEOTIDE SEQUENCE [LARGE SCALE GENOMIC DNA]</scope>
    <source>
        <strain evidence="1">M_S1</strain>
        <tissue evidence="1">Blood</tissue>
    </source>
</reference>
<organism evidence="1 2">
    <name type="scientific">Ameiurus melas</name>
    <name type="common">Black bullhead</name>
    <name type="synonym">Silurus melas</name>
    <dbReference type="NCBI Taxonomy" id="219545"/>
    <lineage>
        <taxon>Eukaryota</taxon>
        <taxon>Metazoa</taxon>
        <taxon>Chordata</taxon>
        <taxon>Craniata</taxon>
        <taxon>Vertebrata</taxon>
        <taxon>Euteleostomi</taxon>
        <taxon>Actinopterygii</taxon>
        <taxon>Neopterygii</taxon>
        <taxon>Teleostei</taxon>
        <taxon>Ostariophysi</taxon>
        <taxon>Siluriformes</taxon>
        <taxon>Ictaluridae</taxon>
        <taxon>Ameiurus</taxon>
    </lineage>
</organism>
<proteinExistence type="predicted"/>
<gene>
    <name evidence="1" type="ORF">AMELA_G00163320</name>
</gene>
<keyword evidence="2" id="KW-1185">Reference proteome</keyword>
<dbReference type="Proteomes" id="UP000593565">
    <property type="component" value="Unassembled WGS sequence"/>
</dbReference>
<protein>
    <submittedName>
        <fullName evidence="1">Uncharacterized protein</fullName>
    </submittedName>
</protein>
<name>A0A7J6AFB8_AMEME</name>
<dbReference type="AlphaFoldDB" id="A0A7J6AFB8"/>
<evidence type="ECO:0000313" key="1">
    <source>
        <dbReference type="EMBL" id="KAF4081635.1"/>
    </source>
</evidence>
<comment type="caution">
    <text evidence="1">The sequence shown here is derived from an EMBL/GenBank/DDBJ whole genome shotgun (WGS) entry which is preliminary data.</text>
</comment>
<sequence length="76" mass="8805">MFWVAVEHVTAGRGHDTPTACEWCTARQNSTIEQARRLRRVKAPIPGCNRRRLRPSLPDCTSIHTHVHLHSPHRQY</sequence>